<gene>
    <name evidence="2" type="ORF">AVEN_232005_1</name>
</gene>
<keyword evidence="3" id="KW-1185">Reference proteome</keyword>
<proteinExistence type="predicted"/>
<sequence length="110" mass="13409">MHTKLRVWKEWSQLLKHVQRLLRTGMHQQRHANDIDEDVDDDLQLDEEKEDSYPTTRLNELLDVDLLYNIDLPVTLISFKICIEFLFFNTEFLIDFVVFYMIFLFMNFSF</sequence>
<accession>A0A4Y1ZX01</accession>
<dbReference type="AlphaFoldDB" id="A0A4Y1ZX01"/>
<name>A0A4Y1ZX01_ARAVE</name>
<reference evidence="2 3" key="1">
    <citation type="journal article" date="2019" name="Sci. Rep.">
        <title>Orb-weaving spider Araneus ventricosus genome elucidates the spidroin gene catalogue.</title>
        <authorList>
            <person name="Kono N."/>
            <person name="Nakamura H."/>
            <person name="Ohtoshi R."/>
            <person name="Moran D.A.P."/>
            <person name="Shinohara A."/>
            <person name="Yoshida Y."/>
            <person name="Fujiwara M."/>
            <person name="Mori M."/>
            <person name="Tomita M."/>
            <person name="Arakawa K."/>
        </authorList>
    </citation>
    <scope>NUCLEOTIDE SEQUENCE [LARGE SCALE GENOMIC DNA]</scope>
</reference>
<evidence type="ECO:0000313" key="3">
    <source>
        <dbReference type="Proteomes" id="UP000499080"/>
    </source>
</evidence>
<feature type="transmembrane region" description="Helical" evidence="1">
    <location>
        <begin position="85"/>
        <end position="106"/>
    </location>
</feature>
<dbReference type="Proteomes" id="UP000499080">
    <property type="component" value="Unassembled WGS sequence"/>
</dbReference>
<keyword evidence="1" id="KW-0812">Transmembrane</keyword>
<evidence type="ECO:0000256" key="1">
    <source>
        <dbReference type="SAM" id="Phobius"/>
    </source>
</evidence>
<dbReference type="EMBL" id="BGPR01078818">
    <property type="protein sequence ID" value="GBL71906.1"/>
    <property type="molecule type" value="Genomic_DNA"/>
</dbReference>
<organism evidence="2 3">
    <name type="scientific">Araneus ventricosus</name>
    <name type="common">Orbweaver spider</name>
    <name type="synonym">Epeira ventricosa</name>
    <dbReference type="NCBI Taxonomy" id="182803"/>
    <lineage>
        <taxon>Eukaryota</taxon>
        <taxon>Metazoa</taxon>
        <taxon>Ecdysozoa</taxon>
        <taxon>Arthropoda</taxon>
        <taxon>Chelicerata</taxon>
        <taxon>Arachnida</taxon>
        <taxon>Araneae</taxon>
        <taxon>Araneomorphae</taxon>
        <taxon>Entelegynae</taxon>
        <taxon>Araneoidea</taxon>
        <taxon>Araneidae</taxon>
        <taxon>Araneus</taxon>
    </lineage>
</organism>
<keyword evidence="1" id="KW-1133">Transmembrane helix</keyword>
<protein>
    <submittedName>
        <fullName evidence="2">Uncharacterized protein</fullName>
    </submittedName>
</protein>
<comment type="caution">
    <text evidence="2">The sequence shown here is derived from an EMBL/GenBank/DDBJ whole genome shotgun (WGS) entry which is preliminary data.</text>
</comment>
<evidence type="ECO:0000313" key="2">
    <source>
        <dbReference type="EMBL" id="GBL71906.1"/>
    </source>
</evidence>
<keyword evidence="1" id="KW-0472">Membrane</keyword>